<dbReference type="PANTHER" id="PTHR16487:SF0">
    <property type="entry name" value="PROTEIN PHOSPHATASE 4 REGULATORY SUBUNIT 2-RELATED"/>
    <property type="match status" value="1"/>
</dbReference>
<keyword evidence="4" id="KW-1185">Reference proteome</keyword>
<dbReference type="GO" id="GO:0030289">
    <property type="term" value="C:protein phosphatase 4 complex"/>
    <property type="evidence" value="ECO:0007669"/>
    <property type="project" value="InterPro"/>
</dbReference>
<feature type="compositionally biased region" description="Acidic residues" evidence="2">
    <location>
        <begin position="219"/>
        <end position="249"/>
    </location>
</feature>
<evidence type="ECO:0000313" key="3">
    <source>
        <dbReference type="EMBL" id="CAF0883339.1"/>
    </source>
</evidence>
<evidence type="ECO:0000256" key="2">
    <source>
        <dbReference type="SAM" id="MobiDB-lite"/>
    </source>
</evidence>
<feature type="compositionally biased region" description="Polar residues" evidence="2">
    <location>
        <begin position="207"/>
        <end position="218"/>
    </location>
</feature>
<name>A0A813YF54_ADIRI</name>
<protein>
    <submittedName>
        <fullName evidence="3">Uncharacterized protein</fullName>
    </submittedName>
</protein>
<dbReference type="Pfam" id="PF09184">
    <property type="entry name" value="PPP4R2"/>
    <property type="match status" value="1"/>
</dbReference>
<evidence type="ECO:0000313" key="4">
    <source>
        <dbReference type="Proteomes" id="UP000663828"/>
    </source>
</evidence>
<sequence length="288" mass="32317">MEIAEEEHEQAVVTSSSSPNSVIDILDKYLEKAEDERILTPELEQILSQIAKTGYSRYPWEKIKPLFLQKLIVVLDEFNNELSMDKLDIHPNVDQSTFEELKSDIVERINSFENAPFTIQRLCELILSPRTHYRRTDKFVRGLTKCVSVVTTIDNEGNKIYVEPPRNGLSSSTTMDSSDSLSNSQITNGFAIPHNINDNDSIRVESQETQAGSTTNTQLDDEMGQNTNEEEQDEEDDGDQEEEEEEEEDKPSSSSSPPAANLTDENSSSSNSNSTPLPSSSAEDMLEQ</sequence>
<feature type="region of interest" description="Disordered" evidence="2">
    <location>
        <begin position="162"/>
        <end position="288"/>
    </location>
</feature>
<dbReference type="GO" id="GO:0005634">
    <property type="term" value="C:nucleus"/>
    <property type="evidence" value="ECO:0007669"/>
    <property type="project" value="TreeGrafter"/>
</dbReference>
<dbReference type="EMBL" id="CAJNOR010000335">
    <property type="protein sequence ID" value="CAF0883339.1"/>
    <property type="molecule type" value="Genomic_DNA"/>
</dbReference>
<comment type="similarity">
    <text evidence="1">Belongs to the PPP4R2 family.</text>
</comment>
<reference evidence="3" key="1">
    <citation type="submission" date="2021-02" db="EMBL/GenBank/DDBJ databases">
        <authorList>
            <person name="Nowell W R."/>
        </authorList>
    </citation>
    <scope>NUCLEOTIDE SEQUENCE</scope>
</reference>
<comment type="caution">
    <text evidence="3">The sequence shown here is derived from an EMBL/GenBank/DDBJ whole genome shotgun (WGS) entry which is preliminary data.</text>
</comment>
<gene>
    <name evidence="3" type="ORF">XAT740_LOCUS7119</name>
</gene>
<feature type="compositionally biased region" description="Low complexity" evidence="2">
    <location>
        <begin position="266"/>
        <end position="281"/>
    </location>
</feature>
<dbReference type="InterPro" id="IPR015267">
    <property type="entry name" value="PPP4R2"/>
</dbReference>
<dbReference type="GO" id="GO:0019888">
    <property type="term" value="F:protein phosphatase regulator activity"/>
    <property type="evidence" value="ECO:0007669"/>
    <property type="project" value="InterPro"/>
</dbReference>
<proteinExistence type="inferred from homology"/>
<feature type="compositionally biased region" description="Low complexity" evidence="2">
    <location>
        <begin position="169"/>
        <end position="184"/>
    </location>
</feature>
<evidence type="ECO:0000256" key="1">
    <source>
        <dbReference type="ARBA" id="ARBA00009207"/>
    </source>
</evidence>
<dbReference type="AlphaFoldDB" id="A0A813YF54"/>
<dbReference type="Proteomes" id="UP000663828">
    <property type="component" value="Unassembled WGS sequence"/>
</dbReference>
<organism evidence="3 4">
    <name type="scientific">Adineta ricciae</name>
    <name type="common">Rotifer</name>
    <dbReference type="NCBI Taxonomy" id="249248"/>
    <lineage>
        <taxon>Eukaryota</taxon>
        <taxon>Metazoa</taxon>
        <taxon>Spiralia</taxon>
        <taxon>Gnathifera</taxon>
        <taxon>Rotifera</taxon>
        <taxon>Eurotatoria</taxon>
        <taxon>Bdelloidea</taxon>
        <taxon>Adinetida</taxon>
        <taxon>Adinetidae</taxon>
        <taxon>Adineta</taxon>
    </lineage>
</organism>
<dbReference type="PANTHER" id="PTHR16487">
    <property type="entry name" value="PPP4R2-RELATED PROTEIN"/>
    <property type="match status" value="1"/>
</dbReference>
<accession>A0A813YF54</accession>
<dbReference type="GO" id="GO:0005737">
    <property type="term" value="C:cytoplasm"/>
    <property type="evidence" value="ECO:0007669"/>
    <property type="project" value="TreeGrafter"/>
</dbReference>